<dbReference type="InterPro" id="IPR027396">
    <property type="entry name" value="DsrEFH-like"/>
</dbReference>
<dbReference type="SUPFAM" id="SSF75169">
    <property type="entry name" value="DsrEFH-like"/>
    <property type="match status" value="1"/>
</dbReference>
<sequence length="172" mass="19467">MVRNLLIFVLVVLAFWYGTGFISRQQSEKISQAGLAVTRTSELEAIIPRSDNSDVRQYADISVHTTEDLERLFDRVESLLDRPRAKGEAPIISLVLHGPEVEFFALKNYERYKTIVGRAARLAAFGAVDISICQTQMRRQGIGKDEVPVFLRQVPFGPDEVKRLRVRGFVAM</sequence>
<dbReference type="AlphaFoldDB" id="A0A3B0YCI3"/>
<accession>A0A3B0YCI3</accession>
<organism evidence="1">
    <name type="scientific">hydrothermal vent metagenome</name>
    <dbReference type="NCBI Taxonomy" id="652676"/>
    <lineage>
        <taxon>unclassified sequences</taxon>
        <taxon>metagenomes</taxon>
        <taxon>ecological metagenomes</taxon>
    </lineage>
</organism>
<name>A0A3B0YCI3_9ZZZZ</name>
<proteinExistence type="predicted"/>
<gene>
    <name evidence="1" type="ORF">MNBD_GAMMA14-237</name>
</gene>
<protein>
    <submittedName>
        <fullName evidence="1">Uncharacterized protein</fullName>
    </submittedName>
</protein>
<evidence type="ECO:0000313" key="1">
    <source>
        <dbReference type="EMBL" id="VAW72992.1"/>
    </source>
</evidence>
<dbReference type="EMBL" id="UOFM01000046">
    <property type="protein sequence ID" value="VAW72992.1"/>
    <property type="molecule type" value="Genomic_DNA"/>
</dbReference>
<dbReference type="Gene3D" id="3.40.1260.10">
    <property type="entry name" value="DsrEFH-like"/>
    <property type="match status" value="1"/>
</dbReference>
<reference evidence="1" key="1">
    <citation type="submission" date="2018-06" db="EMBL/GenBank/DDBJ databases">
        <authorList>
            <person name="Zhirakovskaya E."/>
        </authorList>
    </citation>
    <scope>NUCLEOTIDE SEQUENCE</scope>
</reference>